<dbReference type="VEuPathDB" id="VectorBase:AALC636_031944"/>
<protein>
    <submittedName>
        <fullName evidence="1">Uncharacterized protein</fullName>
    </submittedName>
</protein>
<proteinExistence type="evidence at transcript level"/>
<dbReference type="EMBL" id="GAPW01005979">
    <property type="protein sequence ID" value="JAC07619.1"/>
    <property type="molecule type" value="mRNA"/>
</dbReference>
<reference evidence="1" key="1">
    <citation type="journal article" date="2014" name="PLoS Negl. Trop. Dis.">
        <title>Identification and characterization of seminal fluid proteins in the Asian tiger mosquito, Aedes albopictus.</title>
        <authorList>
            <person name="Boes K.E."/>
            <person name="Ribeiro J.M."/>
            <person name="Wong A."/>
            <person name="Harrington L.C."/>
            <person name="Wolfner M.F."/>
            <person name="Sirot L.K."/>
        </authorList>
    </citation>
    <scope>NUCLEOTIDE SEQUENCE</scope>
    <source>
        <tissue evidence="1">Reproductive organs</tissue>
    </source>
</reference>
<dbReference type="VEuPathDB" id="VectorBase:AALFPA_058085"/>
<sequence>MTNIRRLTIYHAIGESVTDMSYRYIGNLRQLEYFCLKTDPTAFMYGLAPNDLNFSNWVSLVWASEIHLSGFHKIDQNQLLCFMKNPKLRRLTLELCVLEDDARKLLREHEMTVPRPLPHIAYEGWSSGK</sequence>
<organism evidence="1">
    <name type="scientific">Aedes albopictus</name>
    <name type="common">Asian tiger mosquito</name>
    <name type="synonym">Stegomyia albopicta</name>
    <dbReference type="NCBI Taxonomy" id="7160"/>
    <lineage>
        <taxon>Eukaryota</taxon>
        <taxon>Metazoa</taxon>
        <taxon>Ecdysozoa</taxon>
        <taxon>Arthropoda</taxon>
        <taxon>Hexapoda</taxon>
        <taxon>Insecta</taxon>
        <taxon>Pterygota</taxon>
        <taxon>Neoptera</taxon>
        <taxon>Endopterygota</taxon>
        <taxon>Diptera</taxon>
        <taxon>Nematocera</taxon>
        <taxon>Culicoidea</taxon>
        <taxon>Culicidae</taxon>
        <taxon>Culicinae</taxon>
        <taxon>Aedini</taxon>
        <taxon>Aedes</taxon>
        <taxon>Stegomyia</taxon>
    </lineage>
</organism>
<dbReference type="VEuPathDB" id="VectorBase:AALF022680"/>
<accession>A0A023EG79</accession>
<name>A0A023EG79_AEDAL</name>
<dbReference type="AlphaFoldDB" id="A0A023EG79"/>
<evidence type="ECO:0000313" key="1">
    <source>
        <dbReference type="EMBL" id="JAC07619.1"/>
    </source>
</evidence>